<dbReference type="InterPro" id="IPR013783">
    <property type="entry name" value="Ig-like_fold"/>
</dbReference>
<dbReference type="Pfam" id="PF24801">
    <property type="entry name" value="FNIII-A_GpJ"/>
    <property type="match status" value="1"/>
</dbReference>
<dbReference type="CDD" id="cd00063">
    <property type="entry name" value="FN3"/>
    <property type="match status" value="1"/>
</dbReference>
<dbReference type="Gene3D" id="2.60.40.10">
    <property type="entry name" value="Immunoglobulins"/>
    <property type="match status" value="1"/>
</dbReference>
<dbReference type="SUPFAM" id="SSF49265">
    <property type="entry name" value="Fibronectin type III"/>
    <property type="match status" value="1"/>
</dbReference>
<dbReference type="Gene3D" id="1.20.5.340">
    <property type="match status" value="1"/>
</dbReference>
<reference evidence="4 5" key="1">
    <citation type="submission" date="2017-01" db="EMBL/GenBank/DDBJ databases">
        <title>Pseudomonas psychrotolerans genome sequencing and assembly.</title>
        <authorList>
            <person name="Vyas B."/>
            <person name="Mayilraj S."/>
        </authorList>
    </citation>
    <scope>NUCLEOTIDE SEQUENCE [LARGE SCALE GENOMIC DNA]</scope>
    <source>
        <strain evidence="4 5">SDS18</strain>
    </source>
</reference>
<dbReference type="InterPro" id="IPR055385">
    <property type="entry name" value="GpJ_HDII-ins2"/>
</dbReference>
<dbReference type="EMBL" id="MTLN01000008">
    <property type="protein sequence ID" value="ONN70645.1"/>
    <property type="molecule type" value="Genomic_DNA"/>
</dbReference>
<gene>
    <name evidence="4" type="ORF">BVL52_20635</name>
</gene>
<dbReference type="PROSITE" id="PS50853">
    <property type="entry name" value="FN3"/>
    <property type="match status" value="1"/>
</dbReference>
<dbReference type="InterPro" id="IPR036116">
    <property type="entry name" value="FN3_sf"/>
</dbReference>
<evidence type="ECO:0000256" key="1">
    <source>
        <dbReference type="SAM" id="Coils"/>
    </source>
</evidence>
<dbReference type="InterPro" id="IPR032876">
    <property type="entry name" value="J_dom"/>
</dbReference>
<keyword evidence="5" id="KW-1185">Reference proteome</keyword>
<protein>
    <recommendedName>
        <fullName evidence="3">Fibronectin type-III domain-containing protein</fullName>
    </recommendedName>
</protein>
<dbReference type="Pfam" id="PF13550">
    <property type="entry name" value="Phage-tail_3"/>
    <property type="match status" value="1"/>
</dbReference>
<accession>A0ABX3IS78</accession>
<evidence type="ECO:0000313" key="5">
    <source>
        <dbReference type="Proteomes" id="UP000189310"/>
    </source>
</evidence>
<feature type="coiled-coil region" evidence="1">
    <location>
        <begin position="856"/>
        <end position="883"/>
    </location>
</feature>
<sequence>MTAALPPELTGRKGGSSKPKEPTEAADSLRSIAKAKMLIAVGEGEFDGAPTGQTIFLDNTPLTDAQGNSNFTGVSWEWRPGTVEQSYIPGLPSVENETTINVELRSTAAWVRSISNTQLSAVRLRFAWPALQQQDSEGNINGYRIEYAVDVATDGGAYQQVLIEAVDGKTTTRYERSRRIDLPKATSGWQIRVRRITANQNNNRIADNMSIAGITEVIDAKLRYPNTALLYLEFSAEQFSNIPAVTVECNARKVQVPSTYDPVNRIYSGVWDGSFKSAWTNNPAWITFDVATNDRFGLGKRIKPWMVDKYELYRIAQYCDQLVPDGKGGQEPRYMCDLNLQTRSGAWELLRDISAIYRGMTYWALGQLNVQADIPRSADFDFAFTRANVIDGKFTYGSSSERTRYTRALVSYDNPANNYDTDVAAASDAKLQRRYGDNPVEISAIGCTRESEAQRRGKWILLTNSQDRTVTFRVGMDGRIPLPGHVIPVADKLISGAEIGGRISAADGTVITLDRDTRAKVGDRLIINLPSGACEGRTIRQVAGRQIAVTTAYSETPQAELVWTLDADDLAVPLYRVMKVTRPEEGVFEISALQFEPSKFAAIDTGAKLESRPITILPIGTVEAPASVALSAYHAVNQGITVTTMTISWTAVPGAVAYDVEWRKDSGNWVRIQRTGSLAVDVPSIYAGGYLARVRAVNAVDIASVWKTSSLTQLTGKVGAPPALALLKTTAGAWKITLDWAFPAEGAGDSAYTEIQQATTAQGDNAQSMGLFAFPTNTYTLNGLAAGARLFFRGRLIDRIGNVGPWTNWTVGTASADAAEYNQLITEEFVHSALGQELFDRIDLVDASASVPGSVSNRIAETKSALQDEINAVQNQLDQIGDLADVQEYKKDEAYKAGAIVTVDNALFQAKKDVPAAADGSNAPPATAYWRDAGAIIREGDGLASRVTSAENTVSTQGGKITVNSNDITQLKTSVSGKAESTTVQALQNQVTSQGNTVTAQGSAITSINAALGDSGSENLLYNPGFETWADGYVVAAGWYADGDANVGKTYSKVASFLNAQTFAQRMVLTSLSASAGAYIYNEDVRNKVVTGAQKLAASIYVKATAGAVVFVAFRAFDAAGNATYYTEGTRVVADGTAQRLTCVGECPASTVGIRLILRVYGSATLSTVTLDCDNAQLQLGTTVTGWKDNNKTVIDSLTGQATATSQLAGRVTNVEGTLTSQATSITNLRSDLGNAGGENLLYNSTFTEVSPDPRLALGWNMDGGVVDSTTSASASLAQSWLSSAEKSMRIDFKGVDLNTRYFSINTSVPYRVKAGAGQAVTASIYMRGTPGIRMQIFVQALKADGVAIGAPVSQLFEIDATGKRFSFTHPGLPADTALVSLFYRVRSSASGLTDGFVEGTRAQLEVGNAATGWSNNAKVLSAQQDATATALSGLTTTVTQQGNTITSQSGQLTSLSSSIKGAVQQAFNIVPNPTFDPAFNTLGFYIAKTTDAGVPAGCPFPYAARIRSRDNIVPIELMPNFPVKAGDVYRVSALVACEANSGTRPFQHYLFRGTAALTGQQAFANSPPTQPTQAWTRVTWDYTVAAGVNYMRPFLQIETGSNGETATWYVTDWHCENITAAKQAQATADAAATATTNLGTRVTSAEGSITSQATQLTNLQAQIAGTGMFAAGANFEFLNTLRGAYLEQAASGAALTAYQQNATLTGYANFRLPTFANTNGAQNYLIKMRIRRRNTTRNPGRIY</sequence>
<evidence type="ECO:0000313" key="4">
    <source>
        <dbReference type="EMBL" id="ONN70645.1"/>
    </source>
</evidence>
<organism evidence="4 5">
    <name type="scientific">Pseudomonas oryzihabitans</name>
    <dbReference type="NCBI Taxonomy" id="47885"/>
    <lineage>
        <taxon>Bacteria</taxon>
        <taxon>Pseudomonadati</taxon>
        <taxon>Pseudomonadota</taxon>
        <taxon>Gammaproteobacteria</taxon>
        <taxon>Pseudomonadales</taxon>
        <taxon>Pseudomonadaceae</taxon>
        <taxon>Pseudomonas</taxon>
    </lineage>
</organism>
<dbReference type="InterPro" id="IPR053171">
    <property type="entry name" value="Viral_Tip_Attach_Protein"/>
</dbReference>
<evidence type="ECO:0000256" key="2">
    <source>
        <dbReference type="SAM" id="MobiDB-lite"/>
    </source>
</evidence>
<feature type="domain" description="Fibronectin type-III" evidence="3">
    <location>
        <begin position="720"/>
        <end position="817"/>
    </location>
</feature>
<proteinExistence type="predicted"/>
<name>A0ABX3IS78_9PSED</name>
<dbReference type="PANTHER" id="PTHR36251:SF2">
    <property type="entry name" value="GIFSY-2 PROPHAGE HOST SPECIFICITY PROTEIN J, PHAGE LAMBDA"/>
    <property type="match status" value="1"/>
</dbReference>
<comment type="caution">
    <text evidence="4">The sequence shown here is derived from an EMBL/GenBank/DDBJ whole genome shotgun (WGS) entry which is preliminary data.</text>
</comment>
<dbReference type="InterPro" id="IPR003961">
    <property type="entry name" value="FN3_dom"/>
</dbReference>
<evidence type="ECO:0000259" key="3">
    <source>
        <dbReference type="PROSITE" id="PS50853"/>
    </source>
</evidence>
<dbReference type="Proteomes" id="UP000189310">
    <property type="component" value="Unassembled WGS sequence"/>
</dbReference>
<keyword evidence="1" id="KW-0175">Coiled coil</keyword>
<dbReference type="PANTHER" id="PTHR36251">
    <property type="entry name" value="FELS-1 PROPHAGE HOST SPECIFICITY PROTEIN-RELATED"/>
    <property type="match status" value="1"/>
</dbReference>
<feature type="region of interest" description="Disordered" evidence="2">
    <location>
        <begin position="1"/>
        <end position="27"/>
    </location>
</feature>
<dbReference type="Gene3D" id="2.60.120.260">
    <property type="entry name" value="Galactose-binding domain-like"/>
    <property type="match status" value="2"/>
</dbReference>